<accession>A0ABM9N641</accession>
<dbReference type="EMBL" id="CAWVOH010000002">
    <property type="protein sequence ID" value="CAK8054649.1"/>
    <property type="molecule type" value="Genomic_DNA"/>
</dbReference>
<proteinExistence type="predicted"/>
<reference evidence="2 3" key="1">
    <citation type="submission" date="2024-01" db="EMBL/GenBank/DDBJ databases">
        <authorList>
            <person name="Botero Cardona J."/>
        </authorList>
    </citation>
    <scope>NUCLEOTIDE SEQUENCE [LARGE SCALE GENOMIC DNA]</scope>
    <source>
        <strain evidence="2 3">LMG 33000</strain>
    </source>
</reference>
<sequence length="181" mass="20610">MKFSKQQLIKYRQEPLVIDESIDLAPAVAERFSDLILSVSPLQVKAQIQSLDNDDIILSAKVTGDAKVPSSRSLEPVDFPIDMDIQERYLADPSRLDDYEDDEMVFAIEKDTIDLDKIILDNLVASLPSQILTKEEAASDALPKGQDWQVISEKEFQQEENKKEEEKPLDPRLAKLDDFFK</sequence>
<gene>
    <name evidence="2" type="ORF">R54876_GBNLAHCA_01223</name>
</gene>
<evidence type="ECO:0000256" key="1">
    <source>
        <dbReference type="SAM" id="MobiDB-lite"/>
    </source>
</evidence>
<dbReference type="InterPro" id="IPR003772">
    <property type="entry name" value="YceD"/>
</dbReference>
<comment type="caution">
    <text evidence="2">The sequence shown here is derived from an EMBL/GenBank/DDBJ whole genome shotgun (WGS) entry which is preliminary data.</text>
</comment>
<keyword evidence="3" id="KW-1185">Reference proteome</keyword>
<dbReference type="Pfam" id="PF02620">
    <property type="entry name" value="YceD"/>
    <property type="match status" value="1"/>
</dbReference>
<dbReference type="Proteomes" id="UP001314241">
    <property type="component" value="Unassembled WGS sequence"/>
</dbReference>
<protein>
    <submittedName>
        <fullName evidence="2">Uncharacterized in bacteria (YceD</fullName>
    </submittedName>
</protein>
<dbReference type="RefSeq" id="WP_349642192.1">
    <property type="nucleotide sequence ID" value="NZ_CAWVOH010000002.1"/>
</dbReference>
<name>A0ABM9N641_9LACO</name>
<organism evidence="2 3">
    <name type="scientific">Eupransor demetentiae</name>
    <dbReference type="NCBI Taxonomy" id="3109584"/>
    <lineage>
        <taxon>Bacteria</taxon>
        <taxon>Bacillati</taxon>
        <taxon>Bacillota</taxon>
        <taxon>Bacilli</taxon>
        <taxon>Lactobacillales</taxon>
        <taxon>Lactobacillaceae</taxon>
        <taxon>Eupransor</taxon>
    </lineage>
</organism>
<evidence type="ECO:0000313" key="3">
    <source>
        <dbReference type="Proteomes" id="UP001314241"/>
    </source>
</evidence>
<feature type="region of interest" description="Disordered" evidence="1">
    <location>
        <begin position="155"/>
        <end position="181"/>
    </location>
</feature>
<evidence type="ECO:0000313" key="2">
    <source>
        <dbReference type="EMBL" id="CAK8054649.1"/>
    </source>
</evidence>